<evidence type="ECO:0000313" key="7">
    <source>
        <dbReference type="EMBL" id="SPD28620.1"/>
    </source>
</evidence>
<dbReference type="EMBL" id="OIVN01006238">
    <property type="protein sequence ID" value="SPD28620.1"/>
    <property type="molecule type" value="Genomic_DNA"/>
</dbReference>
<keyword evidence="2" id="KW-0479">Metal-binding</keyword>
<dbReference type="Pfam" id="PF13976">
    <property type="entry name" value="gag_pre-integrs"/>
    <property type="match status" value="1"/>
</dbReference>
<dbReference type="Pfam" id="PF07727">
    <property type="entry name" value="RVT_2"/>
    <property type="match status" value="1"/>
</dbReference>
<dbReference type="Pfam" id="PF25597">
    <property type="entry name" value="SH3_retrovirus"/>
    <property type="match status" value="1"/>
</dbReference>
<keyword evidence="3" id="KW-0064">Aspartyl protease</keyword>
<accession>A0A2N9IWI6</accession>
<dbReference type="GO" id="GO:0006508">
    <property type="term" value="P:proteolysis"/>
    <property type="evidence" value="ECO:0007669"/>
    <property type="project" value="UniProtKB-KW"/>
</dbReference>
<keyword evidence="1" id="KW-0645">Protease</keyword>
<feature type="compositionally biased region" description="Low complexity" evidence="5">
    <location>
        <begin position="244"/>
        <end position="300"/>
    </location>
</feature>
<protein>
    <recommendedName>
        <fullName evidence="6">Integrase catalytic domain-containing protein</fullName>
    </recommendedName>
</protein>
<dbReference type="InterPro" id="IPR025724">
    <property type="entry name" value="GAG-pre-integrase_dom"/>
</dbReference>
<dbReference type="InterPro" id="IPR036397">
    <property type="entry name" value="RNaseH_sf"/>
</dbReference>
<feature type="region of interest" description="Disordered" evidence="5">
    <location>
        <begin position="244"/>
        <end position="301"/>
    </location>
</feature>
<feature type="compositionally biased region" description="Polar residues" evidence="5">
    <location>
        <begin position="844"/>
        <end position="867"/>
    </location>
</feature>
<dbReference type="CDD" id="cd09272">
    <property type="entry name" value="RNase_HI_RT_Ty1"/>
    <property type="match status" value="1"/>
</dbReference>
<evidence type="ECO:0000256" key="5">
    <source>
        <dbReference type="SAM" id="MobiDB-lite"/>
    </source>
</evidence>
<name>A0A2N9IWI6_FAGSY</name>
<dbReference type="InterPro" id="IPR039537">
    <property type="entry name" value="Retrotran_Ty1/copia-like"/>
</dbReference>
<dbReference type="PANTHER" id="PTHR42648:SF26">
    <property type="entry name" value="INTEGRASE CATALYTIC DOMAIN-CONTAINING PROTEIN"/>
    <property type="match status" value="1"/>
</dbReference>
<evidence type="ECO:0000256" key="1">
    <source>
        <dbReference type="ARBA" id="ARBA00022670"/>
    </source>
</evidence>
<dbReference type="InterPro" id="IPR012337">
    <property type="entry name" value="RNaseH-like_sf"/>
</dbReference>
<dbReference type="InterPro" id="IPR054722">
    <property type="entry name" value="PolX-like_BBD"/>
</dbReference>
<dbReference type="GO" id="GO:0015074">
    <property type="term" value="P:DNA integration"/>
    <property type="evidence" value="ECO:0007669"/>
    <property type="project" value="InterPro"/>
</dbReference>
<dbReference type="SUPFAM" id="SSF56672">
    <property type="entry name" value="DNA/RNA polymerases"/>
    <property type="match status" value="1"/>
</dbReference>
<dbReference type="Pfam" id="PF00665">
    <property type="entry name" value="rve"/>
    <property type="match status" value="1"/>
</dbReference>
<sequence length="1430" mass="159133">MDSNSNSAQNSLNAAATQSPLLLLNNMSNLMSTKLDSCNYIIWKLQISAVLDAYSMIEHLDGSTPQPRQFLNTETGMQTVNPAFLIWKKRDKALLTLLYSTLSSPVLAMVVGLSTSQEVWNKLEERFTCTARANVLNLKLELQSIKKGSDSVSTYLQRIKAVRDKLSAVGVQSDPEELLHVILKGLPKEYASFASAIRTRDGVLSLEKLSVLLQTEEQSMQESADPLSNSALAMFVTPNKHFNGYNGNQSYNNNRGRGGRNFSRGRGGRSSNFNSSSFNASNFNAPQIHPQQQSQSVPQVRSERPTCQICWKQGHYAIDCYHRMDFAYQGKNPTTKLAAMASASNLQHTQGSETWLTDSGASDHISASSQNLHPQAPYLGQDQVSVGNGQQVPIQSIGNSQLHTKFHKFQLRNVLHVPRIASNLLSVHKLCLHNNCSCHFDANKLLIQDLPTGRVLYKGLSRNGVYPIHSSNLFTSAFNKTACAASSFSAPIWQLWHSRLGHPSNKVLSSIFPSLQCNTSLSESVKTHCTHCLAGKMHQLPFPVSNKTVSSPFSLIHADLWGPAPIVSYTGFKYYLVLVDEFTKFTWTYLLKHKSDTLQVFTQFHAMVHTQFSLPIKTFRTDCGGEFTSTKFNQFCANHGIIHQLSCPHTPQQNGTAERKHRHLIQCALALLSESKLPISYWSYAVSTAAHLINRLPTPNLKQKTPWELLFHKPPDIQYLRTFGCQCFPLLTPYTAHKLHPKTISCVFLGYPTNTKGYLCLDPVTKRVYTSRHVLFNEHVFPGLIHTSDSSASSSHASASPIISSDTWLNTLLYLHTCSHTTADNPPISTESCPVSTVLPTTNLHSALTNPNQTQTSMPPLSNQQIQPSSPTILPLPPDTTPTPSLPTESPITPAISPIPVASFSPVPTAPAAFVPHPMQTRSKHGIFKPKWCTAMNEEFEALQQQGTWVLVPQPPSKNIVGCKWVYKLKYNSDGTIARYKARLVAKGFHQQYGVDFDETFSPVVKPPTVRLILSLAVSLDWSLRQLDVKNAFLHGTLKEEVYMTQPQGYVDPQHPSHVCKLIKSIYGLKQAPRAWFESFTTQLLHLGFTASTADSSLFIYKHEKVIAYLLLYVDDIVLTSNTPSYLDKLITQLSAVFDLKDLGSLHYFLGLQVTRSSNGLYLNQAKYAHDLLKKHNMLDSKPAKSPSCPNTRLSLHDGDPLPDPHGYRSLVGALHYLTFTRPDISFSVHQVCQYMSTPTTIHLAAAKRILRYLRGTLNHGIAFSPGPIQLSAYTDADWAGDPDDRRSTSGYLVYLGSNPITWSAKKQPTVSRSSTESEYRALAIASAELCWIRTLLKDLGIYLSHTPILWCDNVSALAIASNPVFHARTKHIEVDFHFVRERVLRKDLLVQFVSTVDQLADIFTKSLPTHRFLALQRNLTVSVPAIEGG</sequence>
<feature type="region of interest" description="Disordered" evidence="5">
    <location>
        <begin position="1180"/>
        <end position="1200"/>
    </location>
</feature>
<dbReference type="InterPro" id="IPR001584">
    <property type="entry name" value="Integrase_cat-core"/>
</dbReference>
<proteinExistence type="predicted"/>
<evidence type="ECO:0000256" key="3">
    <source>
        <dbReference type="ARBA" id="ARBA00022750"/>
    </source>
</evidence>
<dbReference type="GO" id="GO:0003676">
    <property type="term" value="F:nucleic acid binding"/>
    <property type="evidence" value="ECO:0007669"/>
    <property type="project" value="InterPro"/>
</dbReference>
<dbReference type="Pfam" id="PF22936">
    <property type="entry name" value="Pol_BBD"/>
    <property type="match status" value="1"/>
</dbReference>
<organism evidence="7">
    <name type="scientific">Fagus sylvatica</name>
    <name type="common">Beechnut</name>
    <dbReference type="NCBI Taxonomy" id="28930"/>
    <lineage>
        <taxon>Eukaryota</taxon>
        <taxon>Viridiplantae</taxon>
        <taxon>Streptophyta</taxon>
        <taxon>Embryophyta</taxon>
        <taxon>Tracheophyta</taxon>
        <taxon>Spermatophyta</taxon>
        <taxon>Magnoliopsida</taxon>
        <taxon>eudicotyledons</taxon>
        <taxon>Gunneridae</taxon>
        <taxon>Pentapetalae</taxon>
        <taxon>rosids</taxon>
        <taxon>fabids</taxon>
        <taxon>Fagales</taxon>
        <taxon>Fagaceae</taxon>
        <taxon>Fagus</taxon>
    </lineage>
</organism>
<dbReference type="GO" id="GO:0004190">
    <property type="term" value="F:aspartic-type endopeptidase activity"/>
    <property type="evidence" value="ECO:0007669"/>
    <property type="project" value="UniProtKB-KW"/>
</dbReference>
<dbReference type="PANTHER" id="PTHR42648">
    <property type="entry name" value="TRANSPOSASE, PUTATIVE-RELATED"/>
    <property type="match status" value="1"/>
</dbReference>
<evidence type="ECO:0000256" key="4">
    <source>
        <dbReference type="ARBA" id="ARBA00022801"/>
    </source>
</evidence>
<dbReference type="Gene3D" id="3.30.420.10">
    <property type="entry name" value="Ribonuclease H-like superfamily/Ribonuclease H"/>
    <property type="match status" value="1"/>
</dbReference>
<dbReference type="InterPro" id="IPR057670">
    <property type="entry name" value="SH3_retrovirus"/>
</dbReference>
<dbReference type="InterPro" id="IPR013103">
    <property type="entry name" value="RVT_2"/>
</dbReference>
<keyword evidence="4" id="KW-0378">Hydrolase</keyword>
<feature type="domain" description="Integrase catalytic" evidence="6">
    <location>
        <begin position="548"/>
        <end position="714"/>
    </location>
</feature>
<evidence type="ECO:0000259" key="6">
    <source>
        <dbReference type="PROSITE" id="PS50994"/>
    </source>
</evidence>
<dbReference type="PROSITE" id="PS50994">
    <property type="entry name" value="INTEGRASE"/>
    <property type="match status" value="1"/>
</dbReference>
<dbReference type="Pfam" id="PF14223">
    <property type="entry name" value="Retrotran_gag_2"/>
    <property type="match status" value="1"/>
</dbReference>
<reference evidence="7" key="1">
    <citation type="submission" date="2018-02" db="EMBL/GenBank/DDBJ databases">
        <authorList>
            <person name="Cohen D.B."/>
            <person name="Kent A.D."/>
        </authorList>
    </citation>
    <scope>NUCLEOTIDE SEQUENCE</scope>
</reference>
<dbReference type="InterPro" id="IPR043502">
    <property type="entry name" value="DNA/RNA_pol_sf"/>
</dbReference>
<gene>
    <name evidence="7" type="ORF">FSB_LOCUS56502</name>
</gene>
<feature type="region of interest" description="Disordered" evidence="5">
    <location>
        <begin position="844"/>
        <end position="871"/>
    </location>
</feature>
<dbReference type="GO" id="GO:0046872">
    <property type="term" value="F:metal ion binding"/>
    <property type="evidence" value="ECO:0007669"/>
    <property type="project" value="UniProtKB-KW"/>
</dbReference>
<evidence type="ECO:0000256" key="2">
    <source>
        <dbReference type="ARBA" id="ARBA00022723"/>
    </source>
</evidence>
<dbReference type="SUPFAM" id="SSF53098">
    <property type="entry name" value="Ribonuclease H-like"/>
    <property type="match status" value="1"/>
</dbReference>